<dbReference type="InterPro" id="IPR036069">
    <property type="entry name" value="DUF34/NIF3_sf"/>
</dbReference>
<dbReference type="STRING" id="578460.C4V892"/>
<evidence type="ECO:0000256" key="2">
    <source>
        <dbReference type="PIRSR" id="PIRSR602678-1"/>
    </source>
</evidence>
<sequence length="255" mass="29372">MADNRFLYIFNIYGLIFFIYVSRFNTLKVKPQLMLITDIEDKINQIYPLSGAQEWDNVGVLVDTGSSSNKVLLTIDVTELVIDECNRLGIKHIISYHPVIFSGVKKLLKNDIVTKLIKFDINVFCPHTSWDEEMNRYLFCLLDNQNVEQVFDTLKNKIGLKHIRVANMSAGRKSLVVGVGSAFKYHEYKNSLIVTGEMSHHCLLHSIRHNNTVILLEHSNSERVVLPYFKDKLEKILPECDIFISKNDKDPIDIL</sequence>
<reference evidence="5" key="1">
    <citation type="journal article" date="2009" name="PLoS Pathog.">
        <title>Genomic analyses of the microsporidian Nosema ceranae, an emergent pathogen of honey bees.</title>
        <authorList>
            <person name="Cornman R.S."/>
            <person name="Chen Y.P."/>
            <person name="Schatz M.C."/>
            <person name="Street C."/>
            <person name="Zhao Y."/>
            <person name="Desany B."/>
            <person name="Egholm M."/>
            <person name="Hutchison S."/>
            <person name="Pettis J.S."/>
            <person name="Lipkin W.I."/>
            <person name="Evans J.D."/>
        </authorList>
    </citation>
    <scope>NUCLEOTIDE SEQUENCE [LARGE SCALE GENOMIC DNA]</scope>
    <source>
        <strain evidence="5">BRL01</strain>
    </source>
</reference>
<dbReference type="Proteomes" id="UP000009082">
    <property type="component" value="Unassembled WGS sequence"/>
</dbReference>
<dbReference type="FunFam" id="3.40.1390.30:FF:000001">
    <property type="entry name" value="GTP cyclohydrolase 1 type 2"/>
    <property type="match status" value="1"/>
</dbReference>
<evidence type="ECO:0000313" key="4">
    <source>
        <dbReference type="EMBL" id="EEQ82570.1"/>
    </source>
</evidence>
<dbReference type="PANTHER" id="PTHR13799">
    <property type="entry name" value="NGG1 INTERACTING FACTOR 3"/>
    <property type="match status" value="1"/>
</dbReference>
<gene>
    <name evidence="4" type="ORF">NCER_100701</name>
</gene>
<dbReference type="InterPro" id="IPR002678">
    <property type="entry name" value="DUF34/NIF3"/>
</dbReference>
<dbReference type="FunCoup" id="C4V892">
    <property type="interactions" value="149"/>
</dbReference>
<proteinExistence type="inferred from homology"/>
<dbReference type="SUPFAM" id="SSF102705">
    <property type="entry name" value="NIF3 (NGG1p interacting factor 3)-like"/>
    <property type="match status" value="1"/>
</dbReference>
<dbReference type="InParanoid" id="C4V892"/>
<keyword evidence="2" id="KW-0479">Metal-binding</keyword>
<feature type="binding site" evidence="2">
    <location>
        <position position="222"/>
    </location>
    <ligand>
        <name>a divalent metal cation</name>
        <dbReference type="ChEBI" id="CHEBI:60240"/>
        <label>1</label>
    </ligand>
</feature>
<dbReference type="AlphaFoldDB" id="C4V892"/>
<keyword evidence="3" id="KW-0812">Transmembrane</keyword>
<dbReference type="PANTHER" id="PTHR13799:SF13">
    <property type="entry name" value="NIF3-LIKE PROTEIN 1"/>
    <property type="match status" value="1"/>
</dbReference>
<organism evidence="5">
    <name type="scientific">Vairimorpha ceranae (strain BRL01)</name>
    <name type="common">Microsporidian parasite</name>
    <name type="synonym">Nosema ceranae</name>
    <dbReference type="NCBI Taxonomy" id="578460"/>
    <lineage>
        <taxon>Eukaryota</taxon>
        <taxon>Fungi</taxon>
        <taxon>Fungi incertae sedis</taxon>
        <taxon>Microsporidia</taxon>
        <taxon>Nosematidae</taxon>
        <taxon>Vairimorpha</taxon>
    </lineage>
</organism>
<dbReference type="EMBL" id="ACOL01000044">
    <property type="protein sequence ID" value="EEQ82570.1"/>
    <property type="molecule type" value="Genomic_DNA"/>
</dbReference>
<comment type="similarity">
    <text evidence="1">Belongs to the GTP cyclohydrolase I type 2/NIF3 family.</text>
</comment>
<dbReference type="OMA" id="DINWSAR"/>
<dbReference type="OrthoDB" id="3345469at2759"/>
<evidence type="ECO:0000256" key="3">
    <source>
        <dbReference type="SAM" id="Phobius"/>
    </source>
</evidence>
<dbReference type="KEGG" id="nce:NCER_100701"/>
<keyword evidence="3" id="KW-1133">Transmembrane helix</keyword>
<dbReference type="GO" id="GO:0005739">
    <property type="term" value="C:mitochondrion"/>
    <property type="evidence" value="ECO:0007669"/>
    <property type="project" value="TreeGrafter"/>
</dbReference>
<feature type="binding site" evidence="2">
    <location>
        <position position="97"/>
    </location>
    <ligand>
        <name>a divalent metal cation</name>
        <dbReference type="ChEBI" id="CHEBI:60240"/>
        <label>1</label>
    </ligand>
</feature>
<dbReference type="GO" id="GO:0046872">
    <property type="term" value="F:metal ion binding"/>
    <property type="evidence" value="ECO:0007669"/>
    <property type="project" value="UniProtKB-KW"/>
</dbReference>
<keyword evidence="3" id="KW-0472">Membrane</keyword>
<protein>
    <submittedName>
        <fullName evidence="4">Uncharacterized protein</fullName>
    </submittedName>
</protein>
<dbReference type="VEuPathDB" id="MicrosporidiaDB:NCER_100701"/>
<feature type="transmembrane region" description="Helical" evidence="3">
    <location>
        <begin position="6"/>
        <end position="24"/>
    </location>
</feature>
<accession>C4V892</accession>
<dbReference type="Gene3D" id="3.40.1390.30">
    <property type="entry name" value="NIF3 (NGG1p interacting factor 3)-like"/>
    <property type="match status" value="1"/>
</dbReference>
<evidence type="ECO:0000256" key="1">
    <source>
        <dbReference type="ARBA" id="ARBA00006964"/>
    </source>
</evidence>
<feature type="binding site" evidence="2">
    <location>
        <position position="131"/>
    </location>
    <ligand>
        <name>a divalent metal cation</name>
        <dbReference type="ChEBI" id="CHEBI:60240"/>
        <label>1</label>
    </ligand>
</feature>
<name>C4V892_VAIC1</name>
<evidence type="ECO:0000313" key="5">
    <source>
        <dbReference type="Proteomes" id="UP000009082"/>
    </source>
</evidence>
<feature type="binding site" evidence="2">
    <location>
        <position position="218"/>
    </location>
    <ligand>
        <name>a divalent metal cation</name>
        <dbReference type="ChEBI" id="CHEBI:60240"/>
        <label>1</label>
    </ligand>
</feature>
<dbReference type="Pfam" id="PF01784">
    <property type="entry name" value="DUF34_NIF3"/>
    <property type="match status" value="1"/>
</dbReference>
<dbReference type="HOGENOM" id="CLU_037423_0_1_1"/>